<dbReference type="AlphaFoldDB" id="G7L7H6"/>
<keyword evidence="3" id="KW-1185">Reference proteome</keyword>
<protein>
    <submittedName>
        <fullName evidence="1 2">Uncharacterized protein</fullName>
    </submittedName>
</protein>
<dbReference type="HOGENOM" id="CLU_3127411_0_0_1"/>
<evidence type="ECO:0000313" key="3">
    <source>
        <dbReference type="Proteomes" id="UP000002051"/>
    </source>
</evidence>
<reference evidence="1 3" key="1">
    <citation type="journal article" date="2011" name="Nature">
        <title>The Medicago genome provides insight into the evolution of rhizobial symbioses.</title>
        <authorList>
            <person name="Young N.D."/>
            <person name="Debelle F."/>
            <person name="Oldroyd G.E."/>
            <person name="Geurts R."/>
            <person name="Cannon S.B."/>
            <person name="Udvardi M.K."/>
            <person name="Benedito V.A."/>
            <person name="Mayer K.F."/>
            <person name="Gouzy J."/>
            <person name="Schoof H."/>
            <person name="Van de Peer Y."/>
            <person name="Proost S."/>
            <person name="Cook D.R."/>
            <person name="Meyers B.C."/>
            <person name="Spannagl M."/>
            <person name="Cheung F."/>
            <person name="De Mita S."/>
            <person name="Krishnakumar V."/>
            <person name="Gundlach H."/>
            <person name="Zhou S."/>
            <person name="Mudge J."/>
            <person name="Bharti A.K."/>
            <person name="Murray J.D."/>
            <person name="Naoumkina M.A."/>
            <person name="Rosen B."/>
            <person name="Silverstein K.A."/>
            <person name="Tang H."/>
            <person name="Rombauts S."/>
            <person name="Zhao P.X."/>
            <person name="Zhou P."/>
            <person name="Barbe V."/>
            <person name="Bardou P."/>
            <person name="Bechner M."/>
            <person name="Bellec A."/>
            <person name="Berger A."/>
            <person name="Berges H."/>
            <person name="Bidwell S."/>
            <person name="Bisseling T."/>
            <person name="Choisne N."/>
            <person name="Couloux A."/>
            <person name="Denny R."/>
            <person name="Deshpande S."/>
            <person name="Dai X."/>
            <person name="Doyle J.J."/>
            <person name="Dudez A.M."/>
            <person name="Farmer A.D."/>
            <person name="Fouteau S."/>
            <person name="Franken C."/>
            <person name="Gibelin C."/>
            <person name="Gish J."/>
            <person name="Goldstein S."/>
            <person name="Gonzalez A.J."/>
            <person name="Green P.J."/>
            <person name="Hallab A."/>
            <person name="Hartog M."/>
            <person name="Hua A."/>
            <person name="Humphray S.J."/>
            <person name="Jeong D.H."/>
            <person name="Jing Y."/>
            <person name="Jocker A."/>
            <person name="Kenton S.M."/>
            <person name="Kim D.J."/>
            <person name="Klee K."/>
            <person name="Lai H."/>
            <person name="Lang C."/>
            <person name="Lin S."/>
            <person name="Macmil S.L."/>
            <person name="Magdelenat G."/>
            <person name="Matthews L."/>
            <person name="McCorrison J."/>
            <person name="Monaghan E.L."/>
            <person name="Mun J.H."/>
            <person name="Najar F.Z."/>
            <person name="Nicholson C."/>
            <person name="Noirot C."/>
            <person name="O'Bleness M."/>
            <person name="Paule C.R."/>
            <person name="Poulain J."/>
            <person name="Prion F."/>
            <person name="Qin B."/>
            <person name="Qu C."/>
            <person name="Retzel E.F."/>
            <person name="Riddle C."/>
            <person name="Sallet E."/>
            <person name="Samain S."/>
            <person name="Samson N."/>
            <person name="Sanders I."/>
            <person name="Saurat O."/>
            <person name="Scarpelli C."/>
            <person name="Schiex T."/>
            <person name="Segurens B."/>
            <person name="Severin A.J."/>
            <person name="Sherrier D.J."/>
            <person name="Shi R."/>
            <person name="Sims S."/>
            <person name="Singer S.R."/>
            <person name="Sinharoy S."/>
            <person name="Sterck L."/>
            <person name="Viollet A."/>
            <person name="Wang B.B."/>
            <person name="Wang K."/>
            <person name="Wang M."/>
            <person name="Wang X."/>
            <person name="Warfsmann J."/>
            <person name="Weissenbach J."/>
            <person name="White D.D."/>
            <person name="White J.D."/>
            <person name="Wiley G.B."/>
            <person name="Wincker P."/>
            <person name="Xing Y."/>
            <person name="Yang L."/>
            <person name="Yao Z."/>
            <person name="Ying F."/>
            <person name="Zhai J."/>
            <person name="Zhou L."/>
            <person name="Zuber A."/>
            <person name="Denarie J."/>
            <person name="Dixon R.A."/>
            <person name="May G.D."/>
            <person name="Schwartz D.C."/>
            <person name="Rogers J."/>
            <person name="Quetier F."/>
            <person name="Town C.D."/>
            <person name="Roe B.A."/>
        </authorList>
    </citation>
    <scope>NUCLEOTIDE SEQUENCE [LARGE SCALE GENOMIC DNA]</scope>
    <source>
        <strain evidence="1">A17</strain>
        <strain evidence="2 3">cv. Jemalong A17</strain>
    </source>
</reference>
<dbReference type="EMBL" id="CM001224">
    <property type="protein sequence ID" value="AET05209.1"/>
    <property type="molecule type" value="Genomic_DNA"/>
</dbReference>
<proteinExistence type="predicted"/>
<sequence length="50" mass="6168">MKAGFYPTHYRYFVRVFIKPWSNCHPYLLTFVHYLFLCLSNSQFDNYLLI</sequence>
<reference evidence="2" key="3">
    <citation type="submission" date="2015-04" db="UniProtKB">
        <authorList>
            <consortium name="EnsemblPlants"/>
        </authorList>
    </citation>
    <scope>IDENTIFICATION</scope>
    <source>
        <strain evidence="2">cv. Jemalong A17</strain>
    </source>
</reference>
<dbReference type="PaxDb" id="3880-AET05209"/>
<organism evidence="1 3">
    <name type="scientific">Medicago truncatula</name>
    <name type="common">Barrel medic</name>
    <name type="synonym">Medicago tribuloides</name>
    <dbReference type="NCBI Taxonomy" id="3880"/>
    <lineage>
        <taxon>Eukaryota</taxon>
        <taxon>Viridiplantae</taxon>
        <taxon>Streptophyta</taxon>
        <taxon>Embryophyta</taxon>
        <taxon>Tracheophyta</taxon>
        <taxon>Spermatophyta</taxon>
        <taxon>Magnoliopsida</taxon>
        <taxon>eudicotyledons</taxon>
        <taxon>Gunneridae</taxon>
        <taxon>Pentapetalae</taxon>
        <taxon>rosids</taxon>
        <taxon>fabids</taxon>
        <taxon>Fabales</taxon>
        <taxon>Fabaceae</taxon>
        <taxon>Papilionoideae</taxon>
        <taxon>50 kb inversion clade</taxon>
        <taxon>NPAAA clade</taxon>
        <taxon>Hologalegina</taxon>
        <taxon>IRL clade</taxon>
        <taxon>Trifolieae</taxon>
        <taxon>Medicago</taxon>
    </lineage>
</organism>
<gene>
    <name evidence="1" type="ordered locus">MTR_8g102700</name>
</gene>
<evidence type="ECO:0000313" key="1">
    <source>
        <dbReference type="EMBL" id="AET05209.1"/>
    </source>
</evidence>
<reference evidence="1 3" key="2">
    <citation type="journal article" date="2014" name="BMC Genomics">
        <title>An improved genome release (version Mt4.0) for the model legume Medicago truncatula.</title>
        <authorList>
            <person name="Tang H."/>
            <person name="Krishnakumar V."/>
            <person name="Bidwell S."/>
            <person name="Rosen B."/>
            <person name="Chan A."/>
            <person name="Zhou S."/>
            <person name="Gentzbittel L."/>
            <person name="Childs K.L."/>
            <person name="Yandell M."/>
            <person name="Gundlach H."/>
            <person name="Mayer K.F."/>
            <person name="Schwartz D.C."/>
            <person name="Town C.D."/>
        </authorList>
    </citation>
    <scope>GENOME REANNOTATION</scope>
    <source>
        <strain evidence="2 3">cv. Jemalong A17</strain>
    </source>
</reference>
<dbReference type="EnsemblPlants" id="AET05209">
    <property type="protein sequence ID" value="AET05209"/>
    <property type="gene ID" value="MTR_8g102700"/>
</dbReference>
<accession>G7L7H6</accession>
<evidence type="ECO:0000313" key="2">
    <source>
        <dbReference type="EnsemblPlants" id="AET05209"/>
    </source>
</evidence>
<dbReference type="Proteomes" id="UP000002051">
    <property type="component" value="Chromosome 8"/>
</dbReference>
<name>G7L7H6_MEDTR</name>